<dbReference type="EMBL" id="JJMM01000013">
    <property type="protein sequence ID" value="KDR94774.1"/>
    <property type="molecule type" value="Genomic_DNA"/>
</dbReference>
<evidence type="ECO:0000313" key="4">
    <source>
        <dbReference type="Proteomes" id="UP000027946"/>
    </source>
</evidence>
<keyword evidence="2" id="KW-0175">Coiled coil</keyword>
<evidence type="ECO:0000256" key="1">
    <source>
        <dbReference type="ARBA" id="ARBA00022795"/>
    </source>
</evidence>
<evidence type="ECO:0008006" key="5">
    <source>
        <dbReference type="Google" id="ProtNLM"/>
    </source>
</evidence>
<name>A0A069RCJ3_PEPLI</name>
<dbReference type="RefSeq" id="WP_038265926.1">
    <property type="nucleotide sequence ID" value="NZ_FSRH01000005.1"/>
</dbReference>
<dbReference type="AlphaFoldDB" id="A0A069RCJ3"/>
<dbReference type="OrthoDB" id="1953905at2"/>
<proteinExistence type="predicted"/>
<comment type="caution">
    <text evidence="3">The sequence shown here is derived from an EMBL/GenBank/DDBJ whole genome shotgun (WGS) entry which is preliminary data.</text>
</comment>
<dbReference type="GO" id="GO:0044780">
    <property type="term" value="P:bacterial-type flagellum assembly"/>
    <property type="evidence" value="ECO:0007669"/>
    <property type="project" value="InterPro"/>
</dbReference>
<accession>A0A069RCJ3</accession>
<keyword evidence="1" id="KW-1005">Bacterial flagellum biogenesis</keyword>
<evidence type="ECO:0000256" key="2">
    <source>
        <dbReference type="SAM" id="Coils"/>
    </source>
</evidence>
<evidence type="ECO:0000313" key="3">
    <source>
        <dbReference type="EMBL" id="KDR94774.1"/>
    </source>
</evidence>
<gene>
    <name evidence="3" type="ORF">CLIT_13c00960</name>
</gene>
<sequence>MDSKKTIASIVELLAQKRALMRSVYDITKEQNGQMKRENIDVFLANLKKRQLLMDEIDVIDAKFYRYFVQMKKLMGVDSLDDVDTLKHPELKSLKDGVREILELVREIKSIDEQSSSMANESMARLKEDMKALQQRKQMGNKISSGYASTYRHAQGVFIDNKK</sequence>
<dbReference type="Pfam" id="PF05130">
    <property type="entry name" value="FlgN"/>
    <property type="match status" value="1"/>
</dbReference>
<dbReference type="InterPro" id="IPR036679">
    <property type="entry name" value="FlgN-like_sf"/>
</dbReference>
<keyword evidence="4" id="KW-1185">Reference proteome</keyword>
<dbReference type="InterPro" id="IPR007809">
    <property type="entry name" value="FlgN-like"/>
</dbReference>
<dbReference type="SUPFAM" id="SSF140566">
    <property type="entry name" value="FlgN-like"/>
    <property type="match status" value="1"/>
</dbReference>
<protein>
    <recommendedName>
        <fullName evidence="5">FlgN family protein</fullName>
    </recommendedName>
</protein>
<dbReference type="Gene3D" id="1.20.58.300">
    <property type="entry name" value="FlgN-like"/>
    <property type="match status" value="1"/>
</dbReference>
<feature type="coiled-coil region" evidence="2">
    <location>
        <begin position="116"/>
        <end position="143"/>
    </location>
</feature>
<dbReference type="STRING" id="1121324.CLIT_13c00960"/>
<reference evidence="3 4" key="1">
    <citation type="submission" date="2014-03" db="EMBL/GenBank/DDBJ databases">
        <title>Genome sequence of Clostridium litorale W6, DSM 5388.</title>
        <authorList>
            <person name="Poehlein A."/>
            <person name="Jagirdar A."/>
            <person name="Khonsari B."/>
            <person name="Chibani C.M."/>
            <person name="Gutierrez Gutierrez D.A."/>
            <person name="Davydova E."/>
            <person name="Alghaithi H.S."/>
            <person name="Nair K.P."/>
            <person name="Dhamotharan K."/>
            <person name="Chandran L."/>
            <person name="G W."/>
            <person name="Daniel R."/>
        </authorList>
    </citation>
    <scope>NUCLEOTIDE SEQUENCE [LARGE SCALE GENOMIC DNA]</scope>
    <source>
        <strain evidence="3 4">W6</strain>
    </source>
</reference>
<organism evidence="3 4">
    <name type="scientific">Peptoclostridium litorale DSM 5388</name>
    <dbReference type="NCBI Taxonomy" id="1121324"/>
    <lineage>
        <taxon>Bacteria</taxon>
        <taxon>Bacillati</taxon>
        <taxon>Bacillota</taxon>
        <taxon>Clostridia</taxon>
        <taxon>Peptostreptococcales</taxon>
        <taxon>Peptoclostridiaceae</taxon>
        <taxon>Peptoclostridium</taxon>
    </lineage>
</organism>
<dbReference type="Proteomes" id="UP000027946">
    <property type="component" value="Unassembled WGS sequence"/>
</dbReference>